<reference evidence="1" key="1">
    <citation type="journal article" date="2010" name="Science">
        <title>Plasticity of animal genome architecture unmasked by rapid evolution of a pelagic tunicate.</title>
        <authorList>
            <person name="Denoeud F."/>
            <person name="Henriet S."/>
            <person name="Mungpakdee S."/>
            <person name="Aury J.M."/>
            <person name="Da Silva C."/>
            <person name="Brinkmann H."/>
            <person name="Mikhaleva J."/>
            <person name="Olsen L.C."/>
            <person name="Jubin C."/>
            <person name="Canestro C."/>
            <person name="Bouquet J.M."/>
            <person name="Danks G."/>
            <person name="Poulain J."/>
            <person name="Campsteijn C."/>
            <person name="Adamski M."/>
            <person name="Cross I."/>
            <person name="Yadetie F."/>
            <person name="Muffato M."/>
            <person name="Louis A."/>
            <person name="Butcher S."/>
            <person name="Tsagkogeorga G."/>
            <person name="Konrad A."/>
            <person name="Singh S."/>
            <person name="Jensen M.F."/>
            <person name="Cong E.H."/>
            <person name="Eikeseth-Otteraa H."/>
            <person name="Noel B."/>
            <person name="Anthouard V."/>
            <person name="Porcel B.M."/>
            <person name="Kachouri-Lafond R."/>
            <person name="Nishino A."/>
            <person name="Ugolini M."/>
            <person name="Chourrout P."/>
            <person name="Nishida H."/>
            <person name="Aasland R."/>
            <person name="Huzurbazar S."/>
            <person name="Westhof E."/>
            <person name="Delsuc F."/>
            <person name="Lehrach H."/>
            <person name="Reinhardt R."/>
            <person name="Weissenbach J."/>
            <person name="Roy S.W."/>
            <person name="Artiguenave F."/>
            <person name="Postlethwait J.H."/>
            <person name="Manak J.R."/>
            <person name="Thompson E.M."/>
            <person name="Jaillon O."/>
            <person name="Du Pasquier L."/>
            <person name="Boudinot P."/>
            <person name="Liberles D.A."/>
            <person name="Volff J.N."/>
            <person name="Philippe H."/>
            <person name="Lenhard B."/>
            <person name="Roest Crollius H."/>
            <person name="Wincker P."/>
            <person name="Chourrout D."/>
        </authorList>
    </citation>
    <scope>NUCLEOTIDE SEQUENCE [LARGE SCALE GENOMIC DNA]</scope>
</reference>
<name>E4YUT9_OIKDI</name>
<organism evidence="1">
    <name type="scientific">Oikopleura dioica</name>
    <name type="common">Tunicate</name>
    <dbReference type="NCBI Taxonomy" id="34765"/>
    <lineage>
        <taxon>Eukaryota</taxon>
        <taxon>Metazoa</taxon>
        <taxon>Chordata</taxon>
        <taxon>Tunicata</taxon>
        <taxon>Appendicularia</taxon>
        <taxon>Copelata</taxon>
        <taxon>Oikopleuridae</taxon>
        <taxon>Oikopleura</taxon>
    </lineage>
</organism>
<evidence type="ECO:0000313" key="1">
    <source>
        <dbReference type="EMBL" id="CBY39228.1"/>
    </source>
</evidence>
<gene>
    <name evidence="1" type="ORF">GSOID_T00019780001</name>
</gene>
<dbReference type="EMBL" id="FN655470">
    <property type="protein sequence ID" value="CBY39228.1"/>
    <property type="molecule type" value="Genomic_DNA"/>
</dbReference>
<protein>
    <submittedName>
        <fullName evidence="1">Uncharacterized protein</fullName>
    </submittedName>
</protein>
<dbReference type="Proteomes" id="UP000011014">
    <property type="component" value="Unassembled WGS sequence"/>
</dbReference>
<sequence length="26" mass="2997">EVIRRQKINRASAAIRRSIIAFLNTV</sequence>
<dbReference type="AlphaFoldDB" id="E4YUT9"/>
<accession>E4YUT9</accession>
<proteinExistence type="predicted"/>
<feature type="non-terminal residue" evidence="1">
    <location>
        <position position="1"/>
    </location>
</feature>